<dbReference type="Proteomes" id="UP001138997">
    <property type="component" value="Unassembled WGS sequence"/>
</dbReference>
<dbReference type="SUPFAM" id="SSF51556">
    <property type="entry name" value="Metallo-dependent hydrolases"/>
    <property type="match status" value="1"/>
</dbReference>
<organism evidence="3 4">
    <name type="scientific">Kineosporia babensis</name>
    <dbReference type="NCBI Taxonomy" id="499548"/>
    <lineage>
        <taxon>Bacteria</taxon>
        <taxon>Bacillati</taxon>
        <taxon>Actinomycetota</taxon>
        <taxon>Actinomycetes</taxon>
        <taxon>Kineosporiales</taxon>
        <taxon>Kineosporiaceae</taxon>
        <taxon>Kineosporia</taxon>
    </lineage>
</organism>
<dbReference type="InterPro" id="IPR032466">
    <property type="entry name" value="Metal_Hydrolase"/>
</dbReference>
<accession>A0A9X1NME6</accession>
<comment type="caution">
    <text evidence="3">The sequence shown here is derived from an EMBL/GenBank/DDBJ whole genome shotgun (WGS) entry which is preliminary data.</text>
</comment>
<evidence type="ECO:0000313" key="3">
    <source>
        <dbReference type="EMBL" id="MCD5317040.1"/>
    </source>
</evidence>
<dbReference type="GO" id="GO:0016810">
    <property type="term" value="F:hydrolase activity, acting on carbon-nitrogen (but not peptide) bonds"/>
    <property type="evidence" value="ECO:0007669"/>
    <property type="project" value="InterPro"/>
</dbReference>
<dbReference type="Gene3D" id="3.20.20.140">
    <property type="entry name" value="Metal-dependent hydrolases"/>
    <property type="match status" value="1"/>
</dbReference>
<dbReference type="InterPro" id="IPR011059">
    <property type="entry name" value="Metal-dep_hydrolase_composite"/>
</dbReference>
<keyword evidence="4" id="KW-1185">Reference proteome</keyword>
<dbReference type="Gene3D" id="2.30.40.10">
    <property type="entry name" value="Urease, subunit C, domain 1"/>
    <property type="match status" value="1"/>
</dbReference>
<gene>
    <name evidence="3" type="ORF">LR394_39705</name>
</gene>
<dbReference type="PANTHER" id="PTHR43794:SF11">
    <property type="entry name" value="AMIDOHYDROLASE-RELATED DOMAIN-CONTAINING PROTEIN"/>
    <property type="match status" value="1"/>
</dbReference>
<name>A0A9X1NME6_9ACTN</name>
<dbReference type="InterPro" id="IPR006680">
    <property type="entry name" value="Amidohydro-rel"/>
</dbReference>
<dbReference type="PANTHER" id="PTHR43794">
    <property type="entry name" value="AMINOHYDROLASE SSNA-RELATED"/>
    <property type="match status" value="1"/>
</dbReference>
<keyword evidence="1" id="KW-0378">Hydrolase</keyword>
<evidence type="ECO:0000259" key="2">
    <source>
        <dbReference type="Pfam" id="PF01979"/>
    </source>
</evidence>
<dbReference type="InterPro" id="IPR050287">
    <property type="entry name" value="MTA/SAH_deaminase"/>
</dbReference>
<dbReference type="AlphaFoldDB" id="A0A9X1NME6"/>
<feature type="domain" description="Amidohydrolase-related" evidence="2">
    <location>
        <begin position="54"/>
        <end position="419"/>
    </location>
</feature>
<protein>
    <submittedName>
        <fullName evidence="3">Amidohydrolase family protein</fullName>
    </submittedName>
</protein>
<proteinExistence type="predicted"/>
<evidence type="ECO:0000313" key="4">
    <source>
        <dbReference type="Proteomes" id="UP001138997"/>
    </source>
</evidence>
<sequence length="441" mass="47596">MRDVLVVNAHLIRDRSTLVTNGWMHVSDGKIAALGSGPAPQVEGTEIIDVQGAFVAPGFVSTHSHLFTSASRGLGASEYLYGWATAMYAPTARCTPEQMYWHTLHGALDVLANGVTTLFDFNDPRRPWAPMVQGRRQELPPLRPFEFGTAQLDAKVASGLRTISAIQLESENDDPEKAFEDWAATVEYLRGQDRSLALDAAVYGAVQWAPNPAVAELEVRAMGEYSVLNQAHFLETPEHVELQQSKFAWYADAGALGPQMIFGHFVQTTPAIVEAVADSGAAVSWQPVANGRLGSGFADVVGLRKAGVRVGIGIDDQACTDLSDPWQAMRFGLFGTRAHQQDPTVLTPADVFAMATQDAADVLGVGDRVGSLDVGKFADFVVVDPRDPDIGPVRDPLASYVLAMSLRNLRSVYVGGRPVAHGSRSTHPLADECRRRIHALA</sequence>
<dbReference type="Pfam" id="PF01979">
    <property type="entry name" value="Amidohydro_1"/>
    <property type="match status" value="1"/>
</dbReference>
<dbReference type="SUPFAM" id="SSF51338">
    <property type="entry name" value="Composite domain of metallo-dependent hydrolases"/>
    <property type="match status" value="1"/>
</dbReference>
<evidence type="ECO:0000256" key="1">
    <source>
        <dbReference type="ARBA" id="ARBA00022801"/>
    </source>
</evidence>
<dbReference type="RefSeq" id="WP_231449891.1">
    <property type="nucleotide sequence ID" value="NZ_JAJOMB010000039.1"/>
</dbReference>
<dbReference type="EMBL" id="JAJOMB010000039">
    <property type="protein sequence ID" value="MCD5317040.1"/>
    <property type="molecule type" value="Genomic_DNA"/>
</dbReference>
<reference evidence="3" key="1">
    <citation type="submission" date="2021-11" db="EMBL/GenBank/DDBJ databases">
        <title>Streptomyces corallinus and Kineosporia corallina sp. nov., two new coral-derived marine actinobacteria.</title>
        <authorList>
            <person name="Buangrab K."/>
            <person name="Sutthacheep M."/>
            <person name="Yeemin T."/>
            <person name="Harunari E."/>
            <person name="Igarashi Y."/>
            <person name="Sripreechasak P."/>
            <person name="Kanchanasin P."/>
            <person name="Tanasupawat S."/>
            <person name="Phongsopitanun W."/>
        </authorList>
    </citation>
    <scope>NUCLEOTIDE SEQUENCE</scope>
    <source>
        <strain evidence="3">JCM 31032</strain>
    </source>
</reference>